<dbReference type="NCBIfam" id="TIGR00329">
    <property type="entry name" value="gcp_kae1"/>
    <property type="match status" value="1"/>
</dbReference>
<dbReference type="AlphaFoldDB" id="A0A977K9Q2"/>
<dbReference type="Proteomes" id="UP001063698">
    <property type="component" value="Chromosome"/>
</dbReference>
<dbReference type="Gene3D" id="3.30.420.40">
    <property type="match status" value="2"/>
</dbReference>
<dbReference type="NCBIfam" id="TIGR03722">
    <property type="entry name" value="arch_KAE1"/>
    <property type="match status" value="1"/>
</dbReference>
<evidence type="ECO:0000313" key="11">
    <source>
        <dbReference type="Proteomes" id="UP001063698"/>
    </source>
</evidence>
<comment type="function">
    <text evidence="8">Required for the formation of a threonylcarbamoyl group on adenosine at position 37 (t(6)A37) in tRNAs that read codons beginning with adenine. Is probably involved in the transfer of the threonylcarbamoyl moiety of threonylcarbamoyl-AMP (TC-AMP) to the N6 group of A37.</text>
</comment>
<evidence type="ECO:0000256" key="4">
    <source>
        <dbReference type="ARBA" id="ARBA00022723"/>
    </source>
</evidence>
<comment type="similarity">
    <text evidence="8">Belongs to the KAE1 / TsaD family.</text>
</comment>
<dbReference type="GO" id="GO:0005506">
    <property type="term" value="F:iron ion binding"/>
    <property type="evidence" value="ECO:0007669"/>
    <property type="project" value="UniProtKB-UniRule"/>
</dbReference>
<evidence type="ECO:0000313" key="10">
    <source>
        <dbReference type="EMBL" id="UXD21619.1"/>
    </source>
</evidence>
<feature type="binding site" evidence="8">
    <location>
        <position position="109"/>
    </location>
    <ligand>
        <name>Fe cation</name>
        <dbReference type="ChEBI" id="CHEBI:24875"/>
    </ligand>
</feature>
<dbReference type="GO" id="GO:0000408">
    <property type="term" value="C:EKC/KEOPS complex"/>
    <property type="evidence" value="ECO:0007669"/>
    <property type="project" value="InterPro"/>
</dbReference>
<evidence type="ECO:0000256" key="6">
    <source>
        <dbReference type="ARBA" id="ARBA00023315"/>
    </source>
</evidence>
<feature type="binding site" evidence="8">
    <location>
        <begin position="130"/>
        <end position="134"/>
    </location>
    <ligand>
        <name>substrate</name>
    </ligand>
</feature>
<feature type="binding site" evidence="8">
    <location>
        <position position="113"/>
    </location>
    <ligand>
        <name>Fe cation</name>
        <dbReference type="ChEBI" id="CHEBI:24875"/>
    </ligand>
</feature>
<feature type="binding site" evidence="8">
    <location>
        <position position="178"/>
    </location>
    <ligand>
        <name>substrate</name>
    </ligand>
</feature>
<name>A0A977K9Q2_9CREN</name>
<dbReference type="GO" id="GO:0005737">
    <property type="term" value="C:cytoplasm"/>
    <property type="evidence" value="ECO:0007669"/>
    <property type="project" value="UniProtKB-SubCell"/>
</dbReference>
<sequence>MIVLGIESTAHTIGIGIAIDKEPYILANVFHTYVPESGGIHPREAARHHALWGPKLLREALEKAKISIRDVDAIAYSAGPGLGPCLRTGAVIARALGAKYGKPLVPVNHSLAHIEIARLFTGFKRPLAIYVSGGSTMISAPAIKRYRVYGETLDIGLGNLLDTFAREVGIGPPFVKKGVHVVELCSEGAKEPLLLPYTVQGVDLSFSGLLTAALKEWKKGKKKEVCYGLWEIAYDMVVEVGERALAHSKLKEIVLVGGVAGSKKLQEKVHLMAQEHGARYKPIPYEYARDNGAMIAWTGLKLFKYGISITPLQARVYQRWRLDEVTVPWL</sequence>
<feature type="binding site" evidence="8">
    <location>
        <position position="130"/>
    </location>
    <ligand>
        <name>Fe cation</name>
        <dbReference type="ChEBI" id="CHEBI:24875"/>
    </ligand>
</feature>
<keyword evidence="2 8" id="KW-0808">Transferase</keyword>
<keyword evidence="1 8" id="KW-0963">Cytoplasm</keyword>
<evidence type="ECO:0000256" key="2">
    <source>
        <dbReference type="ARBA" id="ARBA00022679"/>
    </source>
</evidence>
<keyword evidence="3 8" id="KW-0819">tRNA processing</keyword>
<keyword evidence="11" id="KW-1185">Reference proteome</keyword>
<keyword evidence="5 8" id="KW-0408">Iron</keyword>
<dbReference type="PRINTS" id="PR00789">
    <property type="entry name" value="OSIALOPTASE"/>
</dbReference>
<comment type="caution">
    <text evidence="8">Lacks conserved residue(s) required for the propagation of feature annotation.</text>
</comment>
<evidence type="ECO:0000259" key="9">
    <source>
        <dbReference type="Pfam" id="PF00814"/>
    </source>
</evidence>
<dbReference type="PROSITE" id="PS01016">
    <property type="entry name" value="GLYCOPROTEASE"/>
    <property type="match status" value="1"/>
</dbReference>
<dbReference type="InterPro" id="IPR000905">
    <property type="entry name" value="Gcp-like_dom"/>
</dbReference>
<dbReference type="PANTHER" id="PTHR11735:SF14">
    <property type="entry name" value="TRNA N6-ADENOSINE THREONYLCARBAMOYLTRANSFERASE"/>
    <property type="match status" value="1"/>
</dbReference>
<comment type="catalytic activity">
    <reaction evidence="7 8">
        <text>L-threonylcarbamoyladenylate + adenosine(37) in tRNA = N(6)-L-threonylcarbamoyladenosine(37) in tRNA + AMP + H(+)</text>
        <dbReference type="Rhea" id="RHEA:37059"/>
        <dbReference type="Rhea" id="RHEA-COMP:10162"/>
        <dbReference type="Rhea" id="RHEA-COMP:10163"/>
        <dbReference type="ChEBI" id="CHEBI:15378"/>
        <dbReference type="ChEBI" id="CHEBI:73682"/>
        <dbReference type="ChEBI" id="CHEBI:74411"/>
        <dbReference type="ChEBI" id="CHEBI:74418"/>
        <dbReference type="ChEBI" id="CHEBI:456215"/>
        <dbReference type="EC" id="2.3.1.234"/>
    </reaction>
</comment>
<evidence type="ECO:0000256" key="5">
    <source>
        <dbReference type="ARBA" id="ARBA00023004"/>
    </source>
</evidence>
<evidence type="ECO:0000256" key="3">
    <source>
        <dbReference type="ARBA" id="ARBA00022694"/>
    </source>
</evidence>
<evidence type="ECO:0000256" key="8">
    <source>
        <dbReference type="HAMAP-Rule" id="MF_01446"/>
    </source>
</evidence>
<dbReference type="InterPro" id="IPR017860">
    <property type="entry name" value="Peptidase_M22_CS"/>
</dbReference>
<dbReference type="InterPro" id="IPR043129">
    <property type="entry name" value="ATPase_NBD"/>
</dbReference>
<keyword evidence="4 8" id="KW-0479">Metal-binding</keyword>
<protein>
    <recommendedName>
        <fullName evidence="8">tRNA N6-adenosine threonylcarbamoyltransferase</fullName>
        <ecNumber evidence="8">2.3.1.234</ecNumber>
    </recommendedName>
    <alternativeName>
        <fullName evidence="8">N6-L-threonylcarbamoyladenine synthase</fullName>
        <shortName evidence="8">t(6)A synthase</shortName>
    </alternativeName>
    <alternativeName>
        <fullName evidence="8">t(6)A37 threonylcarbamoyladenosine biosynthesis protein Kae1</fullName>
    </alternativeName>
    <alternativeName>
        <fullName evidence="8">tRNA threonylcarbamoyladenosine biosynthesis protein Kae1</fullName>
    </alternativeName>
</protein>
<reference evidence="10" key="1">
    <citation type="submission" date="2013-11" db="EMBL/GenBank/DDBJ databases">
        <title>Comparative genomics of Ignicoccus.</title>
        <authorList>
            <person name="Podar M."/>
        </authorList>
    </citation>
    <scope>NUCLEOTIDE SEQUENCE</scope>
    <source>
        <strain evidence="10">DSM 13166</strain>
    </source>
</reference>
<dbReference type="GO" id="GO:0061711">
    <property type="term" value="F:tRNA N(6)-L-threonylcarbamoyladenine synthase activity"/>
    <property type="evidence" value="ECO:0007669"/>
    <property type="project" value="UniProtKB-EC"/>
</dbReference>
<dbReference type="FunFam" id="3.30.420.40:FF:000037">
    <property type="entry name" value="Probable tRNA N6-adenosine threonylcarbamoyltransferase"/>
    <property type="match status" value="1"/>
</dbReference>
<comment type="cofactor">
    <cofactor evidence="8">
        <name>Fe(2+)</name>
        <dbReference type="ChEBI" id="CHEBI:29033"/>
    </cofactor>
    <text evidence="8">Binds 1 Fe(2+) ion per subunit.</text>
</comment>
<dbReference type="SUPFAM" id="SSF53067">
    <property type="entry name" value="Actin-like ATPase domain"/>
    <property type="match status" value="1"/>
</dbReference>
<feature type="domain" description="Gcp-like" evidence="9">
    <location>
        <begin position="25"/>
        <end position="297"/>
    </location>
</feature>
<keyword evidence="6 8" id="KW-0012">Acyltransferase</keyword>
<dbReference type="Pfam" id="PF00814">
    <property type="entry name" value="TsaD"/>
    <property type="match status" value="1"/>
</dbReference>
<dbReference type="KEGG" id="ipc:IPA_05935"/>
<dbReference type="HAMAP" id="MF_01446">
    <property type="entry name" value="Kae1"/>
    <property type="match status" value="1"/>
</dbReference>
<organism evidence="10 11">
    <name type="scientific">Ignicoccus pacificus DSM 13166</name>
    <dbReference type="NCBI Taxonomy" id="940294"/>
    <lineage>
        <taxon>Archaea</taxon>
        <taxon>Thermoproteota</taxon>
        <taxon>Thermoprotei</taxon>
        <taxon>Desulfurococcales</taxon>
        <taxon>Desulfurococcaceae</taxon>
        <taxon>Ignicoccus</taxon>
    </lineage>
</organism>
<feature type="binding site" evidence="8">
    <location>
        <position position="290"/>
    </location>
    <ligand>
        <name>Fe cation</name>
        <dbReference type="ChEBI" id="CHEBI:24875"/>
    </ligand>
</feature>
<gene>
    <name evidence="8" type="primary">kae1</name>
    <name evidence="10" type="ORF">IPA_05935</name>
</gene>
<evidence type="ECO:0000256" key="1">
    <source>
        <dbReference type="ARBA" id="ARBA00022490"/>
    </source>
</evidence>
<dbReference type="EC" id="2.3.1.234" evidence="8"/>
<dbReference type="InterPro" id="IPR017861">
    <property type="entry name" value="KAE1/TsaD"/>
</dbReference>
<evidence type="ECO:0000256" key="7">
    <source>
        <dbReference type="ARBA" id="ARBA00048117"/>
    </source>
</evidence>
<proteinExistence type="inferred from homology"/>
<feature type="binding site" evidence="8">
    <location>
        <position position="262"/>
    </location>
    <ligand>
        <name>substrate</name>
    </ligand>
</feature>
<dbReference type="PANTHER" id="PTHR11735">
    <property type="entry name" value="TRNA N6-ADENOSINE THREONYLCARBAMOYLTRANSFERASE"/>
    <property type="match status" value="1"/>
</dbReference>
<dbReference type="InterPro" id="IPR034680">
    <property type="entry name" value="Kae1_archaea_euk"/>
</dbReference>
<feature type="binding site" evidence="8">
    <location>
        <position position="162"/>
    </location>
    <ligand>
        <name>substrate</name>
    </ligand>
</feature>
<dbReference type="GO" id="GO:0002949">
    <property type="term" value="P:tRNA threonylcarbamoyladenosine modification"/>
    <property type="evidence" value="ECO:0007669"/>
    <property type="project" value="UniProtKB-UniRule"/>
</dbReference>
<dbReference type="EMBL" id="CP006868">
    <property type="protein sequence ID" value="UXD21619.1"/>
    <property type="molecule type" value="Genomic_DNA"/>
</dbReference>
<accession>A0A977K9Q2</accession>
<comment type="subcellular location">
    <subcellularLocation>
        <location evidence="8">Cytoplasm</location>
    </subcellularLocation>
</comment>